<dbReference type="EMBL" id="HG970333">
    <property type="status" value="NOT_ANNOTATED_CDS"/>
    <property type="molecule type" value="Genomic_DNA"/>
</dbReference>
<evidence type="ECO:0000313" key="2">
    <source>
        <dbReference type="EnsemblFungi" id="CEF79141"/>
    </source>
</evidence>
<name>A0A098DMI5_GIBZE</name>
<dbReference type="EnsemblFungi" id="CEF79141">
    <property type="protein sequence ID" value="CEF79141"/>
    <property type="gene ID" value="FGRRES_20197"/>
</dbReference>
<evidence type="ECO:0000256" key="1">
    <source>
        <dbReference type="SAM" id="MobiDB-lite"/>
    </source>
</evidence>
<protein>
    <submittedName>
        <fullName evidence="2">Uncharacterized protein</fullName>
    </submittedName>
</protein>
<dbReference type="AlphaFoldDB" id="A0A098DMI5"/>
<reference evidence="2" key="2">
    <citation type="journal article" date="2010" name="Nature">
        <title>Comparative genomics reveals mobile pathogenicity chromosomes in Fusarium.</title>
        <authorList>
            <person name="Ma L.J."/>
            <person name="van der Does H.C."/>
            <person name="Borkovich K.A."/>
            <person name="Coleman J.J."/>
            <person name="Daboussi M.J."/>
            <person name="Di Pietro A."/>
            <person name="Dufresne M."/>
            <person name="Freitag M."/>
            <person name="Grabherr M."/>
            <person name="Henrissat B."/>
            <person name="Houterman P.M."/>
            <person name="Kang S."/>
            <person name="Shim W.B."/>
            <person name="Woloshuk C."/>
            <person name="Xie X."/>
            <person name="Xu J.R."/>
            <person name="Antoniw J."/>
            <person name="Baker S.E."/>
            <person name="Bluhm B.H."/>
            <person name="Breakspear A."/>
            <person name="Brown D.W."/>
            <person name="Butchko R.A."/>
            <person name="Chapman S."/>
            <person name="Coulson R."/>
            <person name="Coutinho P.M."/>
            <person name="Danchin E.G."/>
            <person name="Diener A."/>
            <person name="Gale L.R."/>
            <person name="Gardiner D.M."/>
            <person name="Goff S."/>
            <person name="Hammond-Kosack K.E."/>
            <person name="Hilburn K."/>
            <person name="Hua-Van A."/>
            <person name="Jonkers W."/>
            <person name="Kazan K."/>
            <person name="Kodira C.D."/>
            <person name="Koehrsen M."/>
            <person name="Kumar L."/>
            <person name="Lee Y.H."/>
            <person name="Li L."/>
            <person name="Manners J.M."/>
            <person name="Miranda-Saavedra D."/>
            <person name="Mukherjee M."/>
            <person name="Park G."/>
            <person name="Park J."/>
            <person name="Park S.Y."/>
            <person name="Proctor R.H."/>
            <person name="Regev A."/>
            <person name="Ruiz-Roldan M.C."/>
            <person name="Sain D."/>
            <person name="Sakthikumar S."/>
            <person name="Sykes S."/>
            <person name="Schwartz D.C."/>
            <person name="Turgeon B.G."/>
            <person name="Wapinski I."/>
            <person name="Yoder O."/>
            <person name="Young S."/>
            <person name="Zeng Q."/>
            <person name="Zhou S."/>
            <person name="Galagan J."/>
            <person name="Cuomo C.A."/>
            <person name="Kistler H.C."/>
            <person name="Rep M."/>
        </authorList>
    </citation>
    <scope>GENOME REANNOTATION</scope>
    <source>
        <strain evidence="2">PH-1 / ATCC MYA-4620 / FGSC 9075 / NRRL 31084</strain>
    </source>
</reference>
<sequence>MRLQVILVTEHLLTTLSAGHTLLLLLSRLRRAQLDLLLGGDNLVTHGVELLLLITIVSLETRTSTLALNPVVAGRSHLAVHDGPDLLSQVLGELRRVSNDDDTTLELLQGLGKSTERVTVKIVGRLVKNDKMGSLPRASGKDSLDTLTTGQTTHTRVRNKLSVETEVGAVRLNLLSDQRSELTRGKGLLHIDISNHLLMRGQKLVSGQPGVVSRHHGNPSLVLHANVLTKGERTLVLVRVLELSSAVDTNDTSLATLDTEDLVHGLLISLGDDLVGTVHGLTILTSLESPLDVLGRSLVEMVIDVSESVLLNVGDTDVLVLVDLTLGRDKLTSEDVDQSRLAGTVGADNGNTRAQRALEGDVADLGLGGTRVLEGHVGGTENGLGLGLDTLKETGLGEAELDLGLTKLVVGLGGGVAGDESSQVTLVTLELESLVVNDVLADVVKETGVVRDNDGGASGVLEVLLEPLNVLHIQMVGRLIKQQNIGSLEDSTAQSKLHLPTTREGADLTLNHLLGETELVELLLDISLGGSDTGLLKLLHGPVNGGHLSISGVQVVLDEDSLDLVLLGETLDLLVVDGAHEGGLSGTVGTTKTVTLTTLETEVSLVEKNLGTVGKRECTVAKILTLLLVLLGLSLGDSTGKSGLADVLDDGLGVVNARDDRDVSLQVVDPDHGLDLLLINELTSNGGDVLDDRAHLLHVVGELGGESSGNLGLDDVDGTGEGGLRDDAVLDVTNAGKGVKSLLGLVTSLGVSQVLVVLLETWHHLGQERSDNVGIVDELAHVVDNNSGLSLDSGVTLSQTTIQKGNHEGKSRLLDLSNEGGGTEQVNGLRDVLRLGDTLDQLRNETLDILVDNQLAKLLHGLVSTLLNLLLGVPHGLGDDRDELRNTVGELSRGVLDEVLDKVKSGHLLGPLLGTSDGLHDAGEGSLDSVGVDAASNGENSTLSGILDSGDLVANSGKDGGEEDNQVRLDGSGDLGVRSDGLDGNASLLTGSGVLLVGELLLQALDNTVDKSG</sequence>
<feature type="region of interest" description="Disordered" evidence="1">
    <location>
        <begin position="134"/>
        <end position="153"/>
    </location>
</feature>
<reference evidence="2" key="3">
    <citation type="submission" date="2017-01" db="UniProtKB">
        <authorList>
            <consortium name="EnsemblFungi"/>
        </authorList>
    </citation>
    <scope>IDENTIFICATION</scope>
    <source>
        <strain evidence="2">PH-1 / ATCC MYA-4620 / FGSC 9075 / NRRL 31084</strain>
    </source>
</reference>
<accession>A0A098DMI5</accession>
<accession>A0A0E0S6L6</accession>
<proteinExistence type="predicted"/>
<reference evidence="2" key="1">
    <citation type="journal article" date="2007" name="Science">
        <title>The Fusarium graminearum genome reveals a link between localized polymorphism and pathogen specialization.</title>
        <authorList>
            <person name="Cuomo C.A."/>
            <person name="Gueldener U."/>
            <person name="Xu J.-R."/>
            <person name="Trail F."/>
            <person name="Turgeon B.G."/>
            <person name="Di Pietro A."/>
            <person name="Walton J.D."/>
            <person name="Ma L.-J."/>
            <person name="Baker S.E."/>
            <person name="Rep M."/>
            <person name="Adam G."/>
            <person name="Antoniw J."/>
            <person name="Baldwin T."/>
            <person name="Calvo S.E."/>
            <person name="Chang Y.-L."/>
            <person name="DeCaprio D."/>
            <person name="Gale L.R."/>
            <person name="Gnerre S."/>
            <person name="Goswami R.S."/>
            <person name="Hammond-Kosack K."/>
            <person name="Harris L.J."/>
            <person name="Hilburn K."/>
            <person name="Kennell J.C."/>
            <person name="Kroken S."/>
            <person name="Magnuson J.K."/>
            <person name="Mannhaupt G."/>
            <person name="Mauceli E.W."/>
            <person name="Mewes H.-W."/>
            <person name="Mitterbauer R."/>
            <person name="Muehlbauer G."/>
            <person name="Muensterkoetter M."/>
            <person name="Nelson D."/>
            <person name="O'Donnell K."/>
            <person name="Ouellet T."/>
            <person name="Qi W."/>
            <person name="Quesneville H."/>
            <person name="Roncero M.I.G."/>
            <person name="Seong K.-Y."/>
            <person name="Tetko I.V."/>
            <person name="Urban M."/>
            <person name="Waalwijk C."/>
            <person name="Ward T.J."/>
            <person name="Yao J."/>
            <person name="Birren B.W."/>
            <person name="Kistler H.C."/>
        </authorList>
    </citation>
    <scope>NUCLEOTIDE SEQUENCE [LARGE SCALE GENOMIC DNA]</scope>
    <source>
        <strain evidence="2">PH-1 / ATCC MYA-4620 / FGSC 9075 / NRRL 31084</strain>
    </source>
</reference>
<dbReference type="AntiFam" id="ANF00142">
    <property type="entry name" value="Shadow ORF (opposite yadG)"/>
</dbReference>
<organism evidence="2">
    <name type="scientific">Gibberella zeae (strain ATCC MYA-4620 / CBS 123657 / FGSC 9075 / NRRL 31084 / PH-1)</name>
    <name type="common">Wheat head blight fungus</name>
    <name type="synonym">Fusarium graminearum</name>
    <dbReference type="NCBI Taxonomy" id="229533"/>
    <lineage>
        <taxon>Eukaryota</taxon>
        <taxon>Fungi</taxon>
        <taxon>Dikarya</taxon>
        <taxon>Ascomycota</taxon>
        <taxon>Pezizomycotina</taxon>
        <taxon>Sordariomycetes</taxon>
        <taxon>Hypocreomycetidae</taxon>
        <taxon>Hypocreales</taxon>
        <taxon>Nectriaceae</taxon>
        <taxon>Fusarium</taxon>
    </lineage>
</organism>